<gene>
    <name evidence="2" type="ordered locus">Sulac_3418</name>
</gene>
<dbReference type="HOGENOM" id="CLU_048756_0_1_9"/>
<dbReference type="SUPFAM" id="SSF54506">
    <property type="entry name" value="Diaminopimelate epimerase-like"/>
    <property type="match status" value="1"/>
</dbReference>
<evidence type="ECO:0000256" key="1">
    <source>
        <dbReference type="PIRSR" id="PIRSR016184-1"/>
    </source>
</evidence>
<proteinExistence type="predicted"/>
<evidence type="ECO:0000313" key="2">
    <source>
        <dbReference type="EMBL" id="AEW06858.1"/>
    </source>
</evidence>
<dbReference type="KEGG" id="sap:Sulac_3418"/>
<name>G8TTU9_SULAD</name>
<accession>G8TTU9</accession>
<dbReference type="Proteomes" id="UP000005439">
    <property type="component" value="Chromosome"/>
</dbReference>
<reference evidence="2 3" key="2">
    <citation type="journal article" date="2012" name="Stand. Genomic Sci.">
        <title>Complete genome sequence of the moderately thermophilic mineral-sulfide-oxidizing firmicute Sulfobacillus acidophilus type strain (NAL(T)).</title>
        <authorList>
            <person name="Anderson I."/>
            <person name="Chertkov O."/>
            <person name="Chen A."/>
            <person name="Saunders E."/>
            <person name="Lapidus A."/>
            <person name="Nolan M."/>
            <person name="Lucas S."/>
            <person name="Hammon N."/>
            <person name="Deshpande S."/>
            <person name="Cheng J.F."/>
            <person name="Han C."/>
            <person name="Tapia R."/>
            <person name="Goodwin L.A."/>
            <person name="Pitluck S."/>
            <person name="Liolios K."/>
            <person name="Pagani I."/>
            <person name="Ivanova N."/>
            <person name="Mikhailova N."/>
            <person name="Pati A."/>
            <person name="Palaniappan K."/>
            <person name="Land M."/>
            <person name="Pan C."/>
            <person name="Rohde M."/>
            <person name="Pukall R."/>
            <person name="Goker M."/>
            <person name="Detter J.C."/>
            <person name="Woyke T."/>
            <person name="Bristow J."/>
            <person name="Eisen J.A."/>
            <person name="Markowitz V."/>
            <person name="Hugenholtz P."/>
            <person name="Kyrpides N.C."/>
            <person name="Klenk H.P."/>
            <person name="Mavromatis K."/>
        </authorList>
    </citation>
    <scope>NUCLEOTIDE SEQUENCE [LARGE SCALE GENOMIC DNA]</scope>
    <source>
        <strain evidence="3">ATCC 700253 / DSM 10332 / NAL</strain>
    </source>
</reference>
<feature type="active site" evidence="1">
    <location>
        <position position="48"/>
    </location>
</feature>
<dbReference type="AlphaFoldDB" id="G8TTU9"/>
<reference evidence="3" key="1">
    <citation type="submission" date="2011-12" db="EMBL/GenBank/DDBJ databases">
        <title>The complete genome of chromosome of Sulfobacillus acidophilus DSM 10332.</title>
        <authorList>
            <person name="Lucas S."/>
            <person name="Han J."/>
            <person name="Lapidus A."/>
            <person name="Bruce D."/>
            <person name="Goodwin L."/>
            <person name="Pitluck S."/>
            <person name="Peters L."/>
            <person name="Kyrpides N."/>
            <person name="Mavromatis K."/>
            <person name="Ivanova N."/>
            <person name="Mikhailova N."/>
            <person name="Chertkov O."/>
            <person name="Saunders E."/>
            <person name="Detter J.C."/>
            <person name="Tapia R."/>
            <person name="Han C."/>
            <person name="Land M."/>
            <person name="Hauser L."/>
            <person name="Markowitz V."/>
            <person name="Cheng J.-F."/>
            <person name="Hugenholtz P."/>
            <person name="Woyke T."/>
            <person name="Wu D."/>
            <person name="Pukall R."/>
            <person name="Gehrich-Schroeter G."/>
            <person name="Schneider S."/>
            <person name="Klenk H.-P."/>
            <person name="Eisen J.A."/>
        </authorList>
    </citation>
    <scope>NUCLEOTIDE SEQUENCE [LARGE SCALE GENOMIC DNA]</scope>
    <source>
        <strain evidence="3">ATCC 700253 / DSM 10332 / NAL</strain>
    </source>
</reference>
<dbReference type="GO" id="GO:0005737">
    <property type="term" value="C:cytoplasm"/>
    <property type="evidence" value="ECO:0007669"/>
    <property type="project" value="TreeGrafter"/>
</dbReference>
<dbReference type="Gene3D" id="3.10.310.10">
    <property type="entry name" value="Diaminopimelate Epimerase, Chain A, domain 1"/>
    <property type="match status" value="2"/>
</dbReference>
<dbReference type="PATRIC" id="fig|679936.5.peg.3539"/>
<dbReference type="PIRSF" id="PIRSF016184">
    <property type="entry name" value="PhzC_PhzF"/>
    <property type="match status" value="1"/>
</dbReference>
<dbReference type="PANTHER" id="PTHR13774">
    <property type="entry name" value="PHENAZINE BIOSYNTHESIS PROTEIN"/>
    <property type="match status" value="1"/>
</dbReference>
<dbReference type="EMBL" id="CP003179">
    <property type="protein sequence ID" value="AEW06858.1"/>
    <property type="molecule type" value="Genomic_DNA"/>
</dbReference>
<dbReference type="NCBIfam" id="TIGR00654">
    <property type="entry name" value="PhzF_family"/>
    <property type="match status" value="1"/>
</dbReference>
<dbReference type="InterPro" id="IPR003719">
    <property type="entry name" value="Phenazine_PhzF-like"/>
</dbReference>
<evidence type="ECO:0000313" key="3">
    <source>
        <dbReference type="Proteomes" id="UP000005439"/>
    </source>
</evidence>
<dbReference type="STRING" id="679936.Sulac_3418"/>
<keyword evidence="3" id="KW-1185">Reference proteome</keyword>
<dbReference type="GO" id="GO:0016853">
    <property type="term" value="F:isomerase activity"/>
    <property type="evidence" value="ECO:0007669"/>
    <property type="project" value="TreeGrafter"/>
</dbReference>
<dbReference type="PANTHER" id="PTHR13774:SF32">
    <property type="entry name" value="ANTISENSE-ENHANCING SEQUENCE 1"/>
    <property type="match status" value="1"/>
</dbReference>
<dbReference type="Pfam" id="PF02567">
    <property type="entry name" value="PhzC-PhzF"/>
    <property type="match status" value="1"/>
</dbReference>
<organism evidence="2 3">
    <name type="scientific">Sulfobacillus acidophilus (strain ATCC 700253 / DSM 10332 / NAL)</name>
    <dbReference type="NCBI Taxonomy" id="679936"/>
    <lineage>
        <taxon>Bacteria</taxon>
        <taxon>Bacillati</taxon>
        <taxon>Bacillota</taxon>
        <taxon>Clostridia</taxon>
        <taxon>Eubacteriales</taxon>
        <taxon>Clostridiales Family XVII. Incertae Sedis</taxon>
        <taxon>Sulfobacillus</taxon>
    </lineage>
</organism>
<protein>
    <submittedName>
        <fullName evidence="2">Phenazine biosynthesis protein PhzF family</fullName>
    </submittedName>
</protein>
<sequence length="312" mass="34182">MAQVPYYIVDVFTDDGPYSGNPLAVVLEAESLTDLQMQQIAAELRFSETTFVLPRLPGESAYPVRIFTPRQEIPFAGHPAIGTAFVIHSQKATNDDRAEIPLRLEAGLIPITYDADSGLFWMPHQPPTFGPILEAAEVTAMLGLAEDAWDARYPVQEVSTGLPALIVPLTSLDAVQRVQLDRARYDALMERLQARTVLVFSAETLHPDHHVHVRVFGPGYGVDEDPATGSANGCLAAFLAHYRYFNTASVNVVSEQGMEIDRPSILYLSAEEGPDHFTVSVAGRVHPVAYGRWWVADEANPDETGKAPTLSL</sequence>